<dbReference type="GO" id="GO:0004527">
    <property type="term" value="F:exonuclease activity"/>
    <property type="evidence" value="ECO:0007669"/>
    <property type="project" value="UniProtKB-KW"/>
</dbReference>
<evidence type="ECO:0000313" key="10">
    <source>
        <dbReference type="EnsemblMetazoa" id="AFAF003620-PA"/>
    </source>
</evidence>
<feature type="domain" description="C3H1-type" evidence="9">
    <location>
        <begin position="14"/>
        <end position="40"/>
    </location>
</feature>
<feature type="zinc finger region" description="C3H1-type" evidence="7">
    <location>
        <begin position="14"/>
        <end position="40"/>
    </location>
</feature>
<evidence type="ECO:0000256" key="8">
    <source>
        <dbReference type="SAM" id="MobiDB-lite"/>
    </source>
</evidence>
<dbReference type="InterPro" id="IPR012337">
    <property type="entry name" value="RNaseH-like_sf"/>
</dbReference>
<dbReference type="EnsemblMetazoa" id="AFAF003620-RA">
    <property type="protein sequence ID" value="AFAF003620-PA"/>
    <property type="gene ID" value="AFAF003620"/>
</dbReference>
<feature type="compositionally biased region" description="Basic and acidic residues" evidence="8">
    <location>
        <begin position="144"/>
        <end position="160"/>
    </location>
</feature>
<dbReference type="SUPFAM" id="SSF53098">
    <property type="entry name" value="Ribonuclease H-like"/>
    <property type="match status" value="1"/>
</dbReference>
<feature type="compositionally biased region" description="Basic and acidic residues" evidence="8">
    <location>
        <begin position="170"/>
        <end position="181"/>
    </location>
</feature>
<evidence type="ECO:0000256" key="6">
    <source>
        <dbReference type="ARBA" id="ARBA00023242"/>
    </source>
</evidence>
<feature type="compositionally biased region" description="Basic and acidic residues" evidence="8">
    <location>
        <begin position="330"/>
        <end position="347"/>
    </location>
</feature>
<dbReference type="STRING" id="69004.A0A182Q5S3"/>
<protein>
    <recommendedName>
        <fullName evidence="9">C3H1-type domain-containing protein</fullName>
    </recommendedName>
</protein>
<evidence type="ECO:0000259" key="9">
    <source>
        <dbReference type="PROSITE" id="PS50103"/>
    </source>
</evidence>
<dbReference type="Pfam" id="PF15870">
    <property type="entry name" value="EloA-BP1"/>
    <property type="match status" value="1"/>
</dbReference>
<feature type="compositionally biased region" description="Basic and acidic residues" evidence="8">
    <location>
        <begin position="123"/>
        <end position="134"/>
    </location>
</feature>
<dbReference type="InterPro" id="IPR000571">
    <property type="entry name" value="Znf_CCCH"/>
</dbReference>
<evidence type="ECO:0000256" key="2">
    <source>
        <dbReference type="ARBA" id="ARBA00006357"/>
    </source>
</evidence>
<organism evidence="10 11">
    <name type="scientific">Anopheles farauti</name>
    <dbReference type="NCBI Taxonomy" id="69004"/>
    <lineage>
        <taxon>Eukaryota</taxon>
        <taxon>Metazoa</taxon>
        <taxon>Ecdysozoa</taxon>
        <taxon>Arthropoda</taxon>
        <taxon>Hexapoda</taxon>
        <taxon>Insecta</taxon>
        <taxon>Pterygota</taxon>
        <taxon>Neoptera</taxon>
        <taxon>Endopterygota</taxon>
        <taxon>Diptera</taxon>
        <taxon>Nematocera</taxon>
        <taxon>Culicoidea</taxon>
        <taxon>Culicidae</taxon>
        <taxon>Anophelinae</taxon>
        <taxon>Anopheles</taxon>
    </lineage>
</organism>
<keyword evidence="6" id="KW-0539">Nucleus</keyword>
<feature type="compositionally biased region" description="Basic and acidic residues" evidence="8">
    <location>
        <begin position="262"/>
        <end position="279"/>
    </location>
</feature>
<dbReference type="GO" id="GO:0003676">
    <property type="term" value="F:nucleic acid binding"/>
    <property type="evidence" value="ECO:0007669"/>
    <property type="project" value="InterPro"/>
</dbReference>
<dbReference type="PROSITE" id="PS50103">
    <property type="entry name" value="ZF_C3H1"/>
    <property type="match status" value="1"/>
</dbReference>
<dbReference type="Gene3D" id="3.30.420.10">
    <property type="entry name" value="Ribonuclease H-like superfamily/Ribonuclease H"/>
    <property type="match status" value="1"/>
</dbReference>
<keyword evidence="7" id="KW-0862">Zinc</keyword>
<reference evidence="11" key="1">
    <citation type="submission" date="2014-01" db="EMBL/GenBank/DDBJ databases">
        <title>The Genome Sequence of Anopheles farauti FAR1 (V2).</title>
        <authorList>
            <consortium name="The Broad Institute Genomics Platform"/>
            <person name="Neafsey D.E."/>
            <person name="Besansky N."/>
            <person name="Howell P."/>
            <person name="Walton C."/>
            <person name="Young S.K."/>
            <person name="Zeng Q."/>
            <person name="Gargeya S."/>
            <person name="Fitzgerald M."/>
            <person name="Haas B."/>
            <person name="Abouelleil A."/>
            <person name="Allen A.W."/>
            <person name="Alvarado L."/>
            <person name="Arachchi H.M."/>
            <person name="Berlin A.M."/>
            <person name="Chapman S.B."/>
            <person name="Gainer-Dewar J."/>
            <person name="Goldberg J."/>
            <person name="Griggs A."/>
            <person name="Gujja S."/>
            <person name="Hansen M."/>
            <person name="Howarth C."/>
            <person name="Imamovic A."/>
            <person name="Ireland A."/>
            <person name="Larimer J."/>
            <person name="McCowan C."/>
            <person name="Murphy C."/>
            <person name="Pearson M."/>
            <person name="Poon T.W."/>
            <person name="Priest M."/>
            <person name="Roberts A."/>
            <person name="Saif S."/>
            <person name="Shea T."/>
            <person name="Sisk P."/>
            <person name="Sykes S."/>
            <person name="Wortman J."/>
            <person name="Nusbaum C."/>
            <person name="Birren B."/>
        </authorList>
    </citation>
    <scope>NUCLEOTIDE SEQUENCE [LARGE SCALE GENOMIC DNA]</scope>
    <source>
        <strain evidence="11">FAR1</strain>
    </source>
</reference>
<dbReference type="InterPro" id="IPR047021">
    <property type="entry name" value="REXO1/3/4-like"/>
</dbReference>
<name>A0A182Q5S3_9DIPT</name>
<comment type="subcellular location">
    <subcellularLocation>
        <location evidence="1">Nucleus</location>
    </subcellularLocation>
</comment>
<feature type="compositionally biased region" description="Low complexity" evidence="8">
    <location>
        <begin position="281"/>
        <end position="312"/>
    </location>
</feature>
<accession>A0A182Q5S3</accession>
<keyword evidence="5" id="KW-0269">Exonuclease</keyword>
<dbReference type="EMBL" id="AXCN02001147">
    <property type="status" value="NOT_ANNOTATED_CDS"/>
    <property type="molecule type" value="Genomic_DNA"/>
</dbReference>
<feature type="region of interest" description="Disordered" evidence="8">
    <location>
        <begin position="94"/>
        <end position="366"/>
    </location>
</feature>
<comment type="similarity">
    <text evidence="2">Belongs to the REXO1/REXO3 family.</text>
</comment>
<dbReference type="PANTHER" id="PTHR12801:SF115">
    <property type="entry name" value="FI18136P1-RELATED"/>
    <property type="match status" value="1"/>
</dbReference>
<reference evidence="10" key="2">
    <citation type="submission" date="2020-05" db="UniProtKB">
        <authorList>
            <consortium name="EnsemblMetazoa"/>
        </authorList>
    </citation>
    <scope>IDENTIFICATION</scope>
    <source>
        <strain evidence="10">FAR1</strain>
    </source>
</reference>
<dbReference type="InterPro" id="IPR034922">
    <property type="entry name" value="REX1-like_exo"/>
</dbReference>
<dbReference type="Pfam" id="PF00929">
    <property type="entry name" value="RNase_T"/>
    <property type="match status" value="1"/>
</dbReference>
<dbReference type="PANTHER" id="PTHR12801">
    <property type="entry name" value="RNA EXONUCLEASE REXO1 / RECO3 FAMILY MEMBER-RELATED"/>
    <property type="match status" value="1"/>
</dbReference>
<evidence type="ECO:0000256" key="5">
    <source>
        <dbReference type="ARBA" id="ARBA00022839"/>
    </source>
</evidence>
<dbReference type="GO" id="GO:0005634">
    <property type="term" value="C:nucleus"/>
    <property type="evidence" value="ECO:0007669"/>
    <property type="project" value="UniProtKB-SubCell"/>
</dbReference>
<dbReference type="Proteomes" id="UP000075886">
    <property type="component" value="Unassembled WGS sequence"/>
</dbReference>
<dbReference type="GO" id="GO:0008270">
    <property type="term" value="F:zinc ion binding"/>
    <property type="evidence" value="ECO:0007669"/>
    <property type="project" value="UniProtKB-KW"/>
</dbReference>
<proteinExistence type="inferred from homology"/>
<feature type="compositionally biased region" description="Low complexity" evidence="8">
    <location>
        <begin position="207"/>
        <end position="218"/>
    </location>
</feature>
<keyword evidence="7" id="KW-0479">Metal-binding</keyword>
<evidence type="ECO:0000313" key="11">
    <source>
        <dbReference type="Proteomes" id="UP000075886"/>
    </source>
</evidence>
<evidence type="ECO:0000256" key="1">
    <source>
        <dbReference type="ARBA" id="ARBA00004123"/>
    </source>
</evidence>
<dbReference type="InterPro" id="IPR013520">
    <property type="entry name" value="Ribonucl_H"/>
</dbReference>
<dbReference type="CDD" id="cd06145">
    <property type="entry name" value="REX1_like"/>
    <property type="match status" value="1"/>
</dbReference>
<dbReference type="InterPro" id="IPR036397">
    <property type="entry name" value="RNaseH_sf"/>
</dbReference>
<evidence type="ECO:0000256" key="7">
    <source>
        <dbReference type="PROSITE-ProRule" id="PRU00723"/>
    </source>
</evidence>
<feature type="region of interest" description="Disordered" evidence="8">
    <location>
        <begin position="465"/>
        <end position="496"/>
    </location>
</feature>
<keyword evidence="3" id="KW-0540">Nuclease</keyword>
<dbReference type="AlphaFoldDB" id="A0A182Q5S3"/>
<feature type="compositionally biased region" description="Basic and acidic residues" evidence="8">
    <location>
        <begin position="225"/>
        <end position="234"/>
    </location>
</feature>
<feature type="region of interest" description="Disordered" evidence="8">
    <location>
        <begin position="726"/>
        <end position="750"/>
    </location>
</feature>
<dbReference type="VEuPathDB" id="VectorBase:AFAF003620"/>
<evidence type="ECO:0000256" key="3">
    <source>
        <dbReference type="ARBA" id="ARBA00022722"/>
    </source>
</evidence>
<feature type="compositionally biased region" description="Basic and acidic residues" evidence="8">
    <location>
        <begin position="465"/>
        <end position="480"/>
    </location>
</feature>
<keyword evidence="7" id="KW-0863">Zinc-finger</keyword>
<keyword evidence="11" id="KW-1185">Reference proteome</keyword>
<sequence length="1001" mass="111252">MRRACGKMLPATGLFRTTICPFYEKDLCTRPYCHFKHAKTAQPVATYSATPKSLLNQTDSADHSEAGEAIVRKKPKLEYIPVPTVAPKYIPSSLAKLPTNTTNGDDTKESEQIDSFDPASTERATKPVPEDATAKDSSPPEARGVSKESIVEKVVSDERNPTNGTNVSNSEKKSSETEKHHSSTKHHHSSTSDSDRKKESNHRHSSNSRSKSSSTSSSLDKKHRSSESSSKEKSNGSSKSSSKSKHRDKEKESFKSSSSSKHSSDRDRHRSSSEKDRSHSKSSSSKNGSSASSSSSSKSKSSTNHSSSSSSSNKKKDHKSSSLSSSTKSSKSEKVVEPETKPTRPLEEEIYQELINNPPSDIDIDSDEDDVMQQCKMIFEEYAPDETKVSQNENKTNAPIDLIDMFADKYYDDNKKKRVAYENAATTSKPTPVEKKTNHIQNAIKSVYLRQEIVRKQQEELAARKRAEEEAKRQIEEETSKTMSKPATPPTPINGSSVSPICSNSFYNKSPEIMLGTPKCRFTPAVNVLAFQKAKEKIDQLKRSQSSSFTPAQTAPKTGGRIAHTLSAAVTKATTASPAAQAPPILEPASSKISYNVRMQYYGLMVKHCLNIYPTCEDAWERAQTEELAVMKKCSTAMIYKSSALLTINKLRKEALETGSEAAEKNKTVSHDVILAGKMAHNISWSVNKMLKSEVKTSAYTIDNAPGAVAYKMIHECKLTEEQLRSNGFPRPTDTPGKAKIYTPKPSRPPNENERYCSRCSKVYHLDTYEETQVDTCIYHPKSTCYRRGFADNLHNCCQQPSGTPGCMYANYHVSSFLDYDALTGFVKTIEPADDYQPSKKDVYALDCEMCYTTAGLELTRVTVVDINEKTVYDTLVKPSNRVVDYNTRFSGITEEMLHKTTTTLYNVQAVLLSMFNAETILIGHSLESDFKALKLIHDVVVDTSVLYPHKMGPPKKRALKTLCIENLKKIIQENDAGHDSAEDSVVCIQLIKHYLRNRIL</sequence>
<dbReference type="SMART" id="SM00479">
    <property type="entry name" value="EXOIII"/>
    <property type="match status" value="1"/>
</dbReference>
<evidence type="ECO:0000256" key="4">
    <source>
        <dbReference type="ARBA" id="ARBA00022801"/>
    </source>
</evidence>
<dbReference type="InterPro" id="IPR031736">
    <property type="entry name" value="REXO1-like_dom"/>
</dbReference>
<keyword evidence="4" id="KW-0378">Hydrolase</keyword>